<keyword evidence="7" id="KW-1185">Reference proteome</keyword>
<comment type="function">
    <text evidence="4">PPIases accelerate the folding of proteins. It catalyzes the cis-trans isomerization of proline imidic peptide bonds in oligopeptides.</text>
</comment>
<dbReference type="OrthoDB" id="9807797at2"/>
<evidence type="ECO:0000259" key="5">
    <source>
        <dbReference type="PROSITE" id="PS50072"/>
    </source>
</evidence>
<dbReference type="InterPro" id="IPR044666">
    <property type="entry name" value="Cyclophilin_A-like"/>
</dbReference>
<dbReference type="Pfam" id="PF00160">
    <property type="entry name" value="Pro_isomerase"/>
    <property type="match status" value="1"/>
</dbReference>
<comment type="catalytic activity">
    <reaction evidence="4">
        <text>[protein]-peptidylproline (omega=180) = [protein]-peptidylproline (omega=0)</text>
        <dbReference type="Rhea" id="RHEA:16237"/>
        <dbReference type="Rhea" id="RHEA-COMP:10747"/>
        <dbReference type="Rhea" id="RHEA-COMP:10748"/>
        <dbReference type="ChEBI" id="CHEBI:83833"/>
        <dbReference type="ChEBI" id="CHEBI:83834"/>
        <dbReference type="EC" id="5.2.1.8"/>
    </reaction>
</comment>
<evidence type="ECO:0000256" key="2">
    <source>
        <dbReference type="ARBA" id="ARBA00023110"/>
    </source>
</evidence>
<dbReference type="PRINTS" id="PR00153">
    <property type="entry name" value="CSAPPISMRASE"/>
</dbReference>
<dbReference type="EC" id="5.2.1.8" evidence="4"/>
<dbReference type="STRING" id="869212.Turpa_3010"/>
<evidence type="ECO:0000313" key="6">
    <source>
        <dbReference type="EMBL" id="AFM13649.1"/>
    </source>
</evidence>
<feature type="domain" description="PPIase cyclophilin-type" evidence="5">
    <location>
        <begin position="45"/>
        <end position="288"/>
    </location>
</feature>
<keyword evidence="2 4" id="KW-0697">Rotamase</keyword>
<evidence type="ECO:0000313" key="7">
    <source>
        <dbReference type="Proteomes" id="UP000006048"/>
    </source>
</evidence>
<dbReference type="CDD" id="cd00317">
    <property type="entry name" value="cyclophilin"/>
    <property type="match status" value="1"/>
</dbReference>
<dbReference type="KEGG" id="tpx:Turpa_3010"/>
<dbReference type="PROSITE" id="PS50072">
    <property type="entry name" value="CSA_PPIASE_2"/>
    <property type="match status" value="1"/>
</dbReference>
<dbReference type="AlphaFoldDB" id="I4B8P2"/>
<evidence type="ECO:0000256" key="1">
    <source>
        <dbReference type="ARBA" id="ARBA00007365"/>
    </source>
</evidence>
<accession>I4B8P2</accession>
<dbReference type="PROSITE" id="PS00170">
    <property type="entry name" value="CSA_PPIASE_1"/>
    <property type="match status" value="1"/>
</dbReference>
<dbReference type="InterPro" id="IPR002130">
    <property type="entry name" value="Cyclophilin-type_PPIase_dom"/>
</dbReference>
<dbReference type="PANTHER" id="PTHR45625:SF4">
    <property type="entry name" value="PEPTIDYLPROLYL ISOMERASE DOMAIN AND WD REPEAT-CONTAINING PROTEIN 1"/>
    <property type="match status" value="1"/>
</dbReference>
<dbReference type="EMBL" id="CP002959">
    <property type="protein sequence ID" value="AFM13649.1"/>
    <property type="molecule type" value="Genomic_DNA"/>
</dbReference>
<proteinExistence type="inferred from homology"/>
<dbReference type="InterPro" id="IPR020892">
    <property type="entry name" value="Cyclophilin-type_PPIase_CS"/>
</dbReference>
<dbReference type="InterPro" id="IPR029000">
    <property type="entry name" value="Cyclophilin-like_dom_sf"/>
</dbReference>
<dbReference type="HOGENOM" id="CLU_012062_16_3_12"/>
<dbReference type="GO" id="GO:0003755">
    <property type="term" value="F:peptidyl-prolyl cis-trans isomerase activity"/>
    <property type="evidence" value="ECO:0007669"/>
    <property type="project" value="UniProtKB-UniRule"/>
</dbReference>
<dbReference type="PANTHER" id="PTHR45625">
    <property type="entry name" value="PEPTIDYL-PROLYL CIS-TRANS ISOMERASE-RELATED"/>
    <property type="match status" value="1"/>
</dbReference>
<organism evidence="6 7">
    <name type="scientific">Turneriella parva (strain ATCC BAA-1111 / DSM 21527 / NCTC 11395 / H)</name>
    <name type="common">Leptospira parva</name>
    <dbReference type="NCBI Taxonomy" id="869212"/>
    <lineage>
        <taxon>Bacteria</taxon>
        <taxon>Pseudomonadati</taxon>
        <taxon>Spirochaetota</taxon>
        <taxon>Spirochaetia</taxon>
        <taxon>Leptospirales</taxon>
        <taxon>Leptospiraceae</taxon>
        <taxon>Turneriella</taxon>
    </lineage>
</organism>
<evidence type="ECO:0000256" key="4">
    <source>
        <dbReference type="RuleBase" id="RU363019"/>
    </source>
</evidence>
<name>I4B8P2_TURPD</name>
<dbReference type="PATRIC" id="fig|869212.3.peg.3035"/>
<dbReference type="Gene3D" id="2.40.100.10">
    <property type="entry name" value="Cyclophilin-like"/>
    <property type="match status" value="2"/>
</dbReference>
<dbReference type="RefSeq" id="WP_014804150.1">
    <property type="nucleotide sequence ID" value="NC_018020.1"/>
</dbReference>
<comment type="similarity">
    <text evidence="1 4">Belongs to the cyclophilin-type PPIase family.</text>
</comment>
<sequence length="291" mass="31927">MASRAFFTRLALLAALLPLTEACSKTPKNKAEAMKEVKEKMRKDTNPVAVIETTLGTITVELYRHAAPKTVENFVSLAKGEREFTDTDGKPAKRPYYDGLVFHRVIPNFMIQGGDIKGNGTGGPGYQFADEINAKALGLDKMKVSASPMAMQEVGQVARTEVFKKLNIQSQQDLTAKQKEAEALFKSEQAKWGEKSLEELYTARGITYTPGLESESNTKGSLSMANAGPNTNGSQFFISVADNIYLDGKHTVFGRVIGGLDIAEAITKVERDQQDRPKKTVVMKKVTILEN</sequence>
<protein>
    <recommendedName>
        <fullName evidence="4">Peptidyl-prolyl cis-trans isomerase</fullName>
        <shortName evidence="4">PPIase</shortName>
        <ecNumber evidence="4">5.2.1.8</ecNumber>
    </recommendedName>
</protein>
<keyword evidence="3 4" id="KW-0413">Isomerase</keyword>
<dbReference type="SUPFAM" id="SSF50891">
    <property type="entry name" value="Cyclophilin-like"/>
    <property type="match status" value="1"/>
</dbReference>
<evidence type="ECO:0000256" key="3">
    <source>
        <dbReference type="ARBA" id="ARBA00023235"/>
    </source>
</evidence>
<dbReference type="Proteomes" id="UP000006048">
    <property type="component" value="Chromosome"/>
</dbReference>
<gene>
    <name evidence="6" type="ordered locus">Turpa_3010</name>
</gene>
<dbReference type="GO" id="GO:0006457">
    <property type="term" value="P:protein folding"/>
    <property type="evidence" value="ECO:0007669"/>
    <property type="project" value="InterPro"/>
</dbReference>
<reference evidence="6 7" key="1">
    <citation type="submission" date="2012-06" db="EMBL/GenBank/DDBJ databases">
        <title>The complete chromosome of genome of Turneriella parva DSM 21527.</title>
        <authorList>
            <consortium name="US DOE Joint Genome Institute (JGI-PGF)"/>
            <person name="Lucas S."/>
            <person name="Han J."/>
            <person name="Lapidus A."/>
            <person name="Bruce D."/>
            <person name="Goodwin L."/>
            <person name="Pitluck S."/>
            <person name="Peters L."/>
            <person name="Kyrpides N."/>
            <person name="Mavromatis K."/>
            <person name="Ivanova N."/>
            <person name="Mikhailova N."/>
            <person name="Chertkov O."/>
            <person name="Detter J.C."/>
            <person name="Tapia R."/>
            <person name="Han C."/>
            <person name="Land M."/>
            <person name="Hauser L."/>
            <person name="Markowitz V."/>
            <person name="Cheng J.-F."/>
            <person name="Hugenholtz P."/>
            <person name="Woyke T."/>
            <person name="Wu D."/>
            <person name="Gronow S."/>
            <person name="Wellnitz S."/>
            <person name="Brambilla E."/>
            <person name="Klenk H.-P."/>
            <person name="Eisen J.A."/>
        </authorList>
    </citation>
    <scope>NUCLEOTIDE SEQUENCE [LARGE SCALE GENOMIC DNA]</scope>
    <source>
        <strain evidence="7">ATCC BAA-1111 / DSM 21527 / NCTC 11395 / H</strain>
    </source>
</reference>